<evidence type="ECO:0000256" key="1">
    <source>
        <dbReference type="SAM" id="MobiDB-lite"/>
    </source>
</evidence>
<dbReference type="EMBL" id="LAZR01032844">
    <property type="protein sequence ID" value="KKL49762.1"/>
    <property type="molecule type" value="Genomic_DNA"/>
</dbReference>
<accession>A0A0F9FF86</accession>
<reference evidence="2" key="1">
    <citation type="journal article" date="2015" name="Nature">
        <title>Complex archaea that bridge the gap between prokaryotes and eukaryotes.</title>
        <authorList>
            <person name="Spang A."/>
            <person name="Saw J.H."/>
            <person name="Jorgensen S.L."/>
            <person name="Zaremba-Niedzwiedzka K."/>
            <person name="Martijn J."/>
            <person name="Lind A.E."/>
            <person name="van Eijk R."/>
            <person name="Schleper C."/>
            <person name="Guy L."/>
            <person name="Ettema T.J."/>
        </authorList>
    </citation>
    <scope>NUCLEOTIDE SEQUENCE</scope>
</reference>
<name>A0A0F9FF86_9ZZZZ</name>
<dbReference type="AlphaFoldDB" id="A0A0F9FF86"/>
<protein>
    <submittedName>
        <fullName evidence="2">Uncharacterized protein</fullName>
    </submittedName>
</protein>
<feature type="region of interest" description="Disordered" evidence="1">
    <location>
        <begin position="1"/>
        <end position="52"/>
    </location>
</feature>
<gene>
    <name evidence="2" type="ORF">LCGC14_2312250</name>
</gene>
<sequence>MEEPPLTPEELEELEEMQDEAADDAQEDQLLNTKEFQDAYGSPEPEEKQNQHSFLHKAAFDSLDTLRVTNLNEFELGRPMFNVRFLLDMEDIAKFYLDEMAKILNVPNKVAEYFHDKISNITDSGMSKDGFTANLNVTKKMDTIRKKVRVNPIENLQGGKKRR</sequence>
<proteinExistence type="predicted"/>
<comment type="caution">
    <text evidence="2">The sequence shown here is derived from an EMBL/GenBank/DDBJ whole genome shotgun (WGS) entry which is preliminary data.</text>
</comment>
<organism evidence="2">
    <name type="scientific">marine sediment metagenome</name>
    <dbReference type="NCBI Taxonomy" id="412755"/>
    <lineage>
        <taxon>unclassified sequences</taxon>
        <taxon>metagenomes</taxon>
        <taxon>ecological metagenomes</taxon>
    </lineage>
</organism>
<feature type="compositionally biased region" description="Acidic residues" evidence="1">
    <location>
        <begin position="1"/>
        <end position="27"/>
    </location>
</feature>
<evidence type="ECO:0000313" key="2">
    <source>
        <dbReference type="EMBL" id="KKL49762.1"/>
    </source>
</evidence>